<evidence type="ECO:0000313" key="5">
    <source>
        <dbReference type="EMBL" id="MBA0834970.1"/>
    </source>
</evidence>
<evidence type="ECO:0000256" key="1">
    <source>
        <dbReference type="ARBA" id="ARBA00004308"/>
    </source>
</evidence>
<organism evidence="5 6">
    <name type="scientific">Gossypium armourianum</name>
    <dbReference type="NCBI Taxonomy" id="34283"/>
    <lineage>
        <taxon>Eukaryota</taxon>
        <taxon>Viridiplantae</taxon>
        <taxon>Streptophyta</taxon>
        <taxon>Embryophyta</taxon>
        <taxon>Tracheophyta</taxon>
        <taxon>Spermatophyta</taxon>
        <taxon>Magnoliopsida</taxon>
        <taxon>eudicotyledons</taxon>
        <taxon>Gunneridae</taxon>
        <taxon>Pentapetalae</taxon>
        <taxon>rosids</taxon>
        <taxon>malvids</taxon>
        <taxon>Malvales</taxon>
        <taxon>Malvaceae</taxon>
        <taxon>Malvoideae</taxon>
        <taxon>Gossypium</taxon>
    </lineage>
</organism>
<evidence type="ECO:0000256" key="2">
    <source>
        <dbReference type="ARBA" id="ARBA00022448"/>
    </source>
</evidence>
<keyword evidence="3" id="KW-0653">Protein transport</keyword>
<name>A0A7J9JLD2_9ROSI</name>
<comment type="caution">
    <text evidence="5">The sequence shown here is derived from an EMBL/GenBank/DDBJ whole genome shotgun (WGS) entry which is preliminary data.</text>
</comment>
<evidence type="ECO:0000313" key="6">
    <source>
        <dbReference type="Proteomes" id="UP000593575"/>
    </source>
</evidence>
<dbReference type="GO" id="GO:0012505">
    <property type="term" value="C:endomembrane system"/>
    <property type="evidence" value="ECO:0007669"/>
    <property type="project" value="UniProtKB-SubCell"/>
</dbReference>
<dbReference type="InterPro" id="IPR011989">
    <property type="entry name" value="ARM-like"/>
</dbReference>
<protein>
    <recommendedName>
        <fullName evidence="7">Clathrin/coatomer adaptor adaptin-like N-terminal domain-containing protein</fullName>
    </recommendedName>
</protein>
<dbReference type="AlphaFoldDB" id="A0A7J9JLD2"/>
<sequence>MTKSTNVEVIVDRMIDYMISINDNHYKTEIASRCVELAEQFAPSNQWFIQTMNRVFEHAGDLVNIKVAHNLMRLIAEGFGEDDDNADTKLRSSAVEGLKY</sequence>
<evidence type="ECO:0008006" key="7">
    <source>
        <dbReference type="Google" id="ProtNLM"/>
    </source>
</evidence>
<dbReference type="Proteomes" id="UP000593575">
    <property type="component" value="Unassembled WGS sequence"/>
</dbReference>
<keyword evidence="2" id="KW-0813">Transport</keyword>
<dbReference type="InterPro" id="IPR050840">
    <property type="entry name" value="Adaptor_Complx_Large_Subunit"/>
</dbReference>
<accession>A0A7J9JLD2</accession>
<dbReference type="Gene3D" id="1.25.10.10">
    <property type="entry name" value="Leucine-rich Repeat Variant"/>
    <property type="match status" value="1"/>
</dbReference>
<evidence type="ECO:0000256" key="4">
    <source>
        <dbReference type="ARBA" id="ARBA00023136"/>
    </source>
</evidence>
<comment type="subcellular location">
    <subcellularLocation>
        <location evidence="1">Endomembrane system</location>
    </subcellularLocation>
</comment>
<dbReference type="GO" id="GO:0005737">
    <property type="term" value="C:cytoplasm"/>
    <property type="evidence" value="ECO:0007669"/>
    <property type="project" value="UniProtKB-ARBA"/>
</dbReference>
<keyword evidence="6" id="KW-1185">Reference proteome</keyword>
<proteinExistence type="predicted"/>
<reference evidence="5 6" key="1">
    <citation type="journal article" date="2019" name="Genome Biol. Evol.">
        <title>Insights into the evolution of the New World diploid cottons (Gossypium, subgenus Houzingenia) based on genome sequencing.</title>
        <authorList>
            <person name="Grover C.E."/>
            <person name="Arick M.A. 2nd"/>
            <person name="Thrash A."/>
            <person name="Conover J.L."/>
            <person name="Sanders W.S."/>
            <person name="Peterson D.G."/>
            <person name="Frelichowski J.E."/>
            <person name="Scheffler J.A."/>
            <person name="Scheffler B.E."/>
            <person name="Wendel J.F."/>
        </authorList>
    </citation>
    <scope>NUCLEOTIDE SEQUENCE [LARGE SCALE GENOMIC DNA]</scope>
    <source>
        <strain evidence="5">6</strain>
        <tissue evidence="5">Leaf</tissue>
    </source>
</reference>
<gene>
    <name evidence="5" type="ORF">Goarm_007284</name>
</gene>
<keyword evidence="4" id="KW-0472">Membrane</keyword>
<dbReference type="PANTHER" id="PTHR22780">
    <property type="entry name" value="ADAPTIN, ALPHA/GAMMA/EPSILON"/>
    <property type="match status" value="1"/>
</dbReference>
<dbReference type="GO" id="GO:0015031">
    <property type="term" value="P:protein transport"/>
    <property type="evidence" value="ECO:0007669"/>
    <property type="project" value="UniProtKB-KW"/>
</dbReference>
<evidence type="ECO:0000256" key="3">
    <source>
        <dbReference type="ARBA" id="ARBA00022927"/>
    </source>
</evidence>
<dbReference type="EMBL" id="JABFAE010000008">
    <property type="protein sequence ID" value="MBA0834970.1"/>
    <property type="molecule type" value="Genomic_DNA"/>
</dbReference>